<protein>
    <submittedName>
        <fullName evidence="1">Uncharacterized protein</fullName>
    </submittedName>
</protein>
<name>A0A1G1VBU9_9BACT</name>
<evidence type="ECO:0000313" key="1">
    <source>
        <dbReference type="EMBL" id="OGY12855.1"/>
    </source>
</evidence>
<dbReference type="AlphaFoldDB" id="A0A1G1VBU9"/>
<reference evidence="1 2" key="1">
    <citation type="journal article" date="2016" name="Nat. Commun.">
        <title>Thousands of microbial genomes shed light on interconnected biogeochemical processes in an aquifer system.</title>
        <authorList>
            <person name="Anantharaman K."/>
            <person name="Brown C.T."/>
            <person name="Hug L.A."/>
            <person name="Sharon I."/>
            <person name="Castelle C.J."/>
            <person name="Probst A.J."/>
            <person name="Thomas B.C."/>
            <person name="Singh A."/>
            <person name="Wilkins M.J."/>
            <person name="Karaoz U."/>
            <person name="Brodie E.L."/>
            <person name="Williams K.H."/>
            <person name="Hubbard S.S."/>
            <person name="Banfield J.F."/>
        </authorList>
    </citation>
    <scope>NUCLEOTIDE SEQUENCE [LARGE SCALE GENOMIC DNA]</scope>
</reference>
<organism evidence="1 2">
    <name type="scientific">Candidatus Blackburnbacteria bacterium RIFCSPLOWO2_01_FULL_40_20</name>
    <dbReference type="NCBI Taxonomy" id="1797519"/>
    <lineage>
        <taxon>Bacteria</taxon>
        <taxon>Candidatus Blackburniibacteriota</taxon>
    </lineage>
</organism>
<dbReference type="Proteomes" id="UP000178659">
    <property type="component" value="Unassembled WGS sequence"/>
</dbReference>
<gene>
    <name evidence="1" type="ORF">A3A77_03110</name>
</gene>
<proteinExistence type="predicted"/>
<evidence type="ECO:0000313" key="2">
    <source>
        <dbReference type="Proteomes" id="UP000178659"/>
    </source>
</evidence>
<dbReference type="EMBL" id="MHCC01000023">
    <property type="protein sequence ID" value="OGY12855.1"/>
    <property type="molecule type" value="Genomic_DNA"/>
</dbReference>
<comment type="caution">
    <text evidence="1">The sequence shown here is derived from an EMBL/GenBank/DDBJ whole genome shotgun (WGS) entry which is preliminary data.</text>
</comment>
<accession>A0A1G1VBU9</accession>
<sequence>MPYFLTVTEWDEELGERDILADQLDQGYHTLRLDDISVPIHVEGNSVRVFVAKSSGPLWSVDTYTNKLGEDLTLEDFRNSGIKEVVFETDGCILTLVGTGGGVGRNLLWVTDKPKLRKEWEH</sequence>